<name>X1MAF6_9ZZZZ</name>
<dbReference type="AlphaFoldDB" id="X1MAF6"/>
<proteinExistence type="predicted"/>
<reference evidence="1" key="1">
    <citation type="journal article" date="2014" name="Front. Microbiol.">
        <title>High frequency of phylogenetically diverse reductive dehalogenase-homologous genes in deep subseafloor sedimentary metagenomes.</title>
        <authorList>
            <person name="Kawai M."/>
            <person name="Futagami T."/>
            <person name="Toyoda A."/>
            <person name="Takaki Y."/>
            <person name="Nishi S."/>
            <person name="Hori S."/>
            <person name="Arai W."/>
            <person name="Tsubouchi T."/>
            <person name="Morono Y."/>
            <person name="Uchiyama I."/>
            <person name="Ito T."/>
            <person name="Fujiyama A."/>
            <person name="Inagaki F."/>
            <person name="Takami H."/>
        </authorList>
    </citation>
    <scope>NUCLEOTIDE SEQUENCE</scope>
    <source>
        <strain evidence="1">Expedition CK06-06</strain>
    </source>
</reference>
<accession>X1MAF6</accession>
<gene>
    <name evidence="1" type="ORF">S06H3_20571</name>
</gene>
<protein>
    <submittedName>
        <fullName evidence="1">Uncharacterized protein</fullName>
    </submittedName>
</protein>
<dbReference type="EMBL" id="BARV01010671">
    <property type="protein sequence ID" value="GAI15056.1"/>
    <property type="molecule type" value="Genomic_DNA"/>
</dbReference>
<comment type="caution">
    <text evidence="1">The sequence shown here is derived from an EMBL/GenBank/DDBJ whole genome shotgun (WGS) entry which is preliminary data.</text>
</comment>
<sequence length="197" mass="22526">MFKGKKDKPKGDAAWETDDPFAGDITLEQLVDRTPFKESKDQYGHSVTAGTRIPDWLARKVERIIEHQGSPYDLKSDVYRDALFLGFQIIGLRLRIAADWEAEAKLSEIADATYEGARVRDRTNTLARGLEYLVDEGDMDKAAELLGDYIRLTQDLTVDWSRKRIFRELSRERIIQKVAVYCDPDVQDILNALVQCS</sequence>
<feature type="non-terminal residue" evidence="1">
    <location>
        <position position="197"/>
    </location>
</feature>
<evidence type="ECO:0000313" key="1">
    <source>
        <dbReference type="EMBL" id="GAI15056.1"/>
    </source>
</evidence>
<organism evidence="1">
    <name type="scientific">marine sediment metagenome</name>
    <dbReference type="NCBI Taxonomy" id="412755"/>
    <lineage>
        <taxon>unclassified sequences</taxon>
        <taxon>metagenomes</taxon>
        <taxon>ecological metagenomes</taxon>
    </lineage>
</organism>